<dbReference type="Proteomes" id="UP000220611">
    <property type="component" value="Unassembled WGS sequence"/>
</dbReference>
<name>A7VWN5_9FIRM</name>
<dbReference type="InterPro" id="IPR024442">
    <property type="entry name" value="Transposase_Zn_ribbon"/>
</dbReference>
<dbReference type="eggNOG" id="COG3677">
    <property type="taxonomic scope" value="Bacteria"/>
</dbReference>
<sequence>MKNIETLADFDSEFGTEEQCLHFLTNLRWPNGYRCPRCRHDEAWLLNEKKYKCKNCKYQTTVTAGTVFQDTHLPLTCWFRAVWYISSNAEKATAIGLQKEIGIKSYRTAFLIFQKIKYANAHGNSLKPLQGTVEVGKAFFSIVSCYVNIAVEIKNGKSRYIQASLQEDLNTFIERNIKPQSIILAEGWSGSHILAAKGYGKKSNTYSYSFPYFKKARKKLESFLYEKSNGKKIQDKNLAESLIREFCQKFNAKIVETDFYELLQKMIQVKPITDLSDKK</sequence>
<dbReference type="EMBL" id="NOXF01000001">
    <property type="protein sequence ID" value="PEQ25880.1"/>
    <property type="molecule type" value="Genomic_DNA"/>
</dbReference>
<gene>
    <name evidence="3" type="ORF">CH238_02490</name>
    <name evidence="2" type="ORF">CLOLEP_03005</name>
</gene>
<evidence type="ECO:0000313" key="3">
    <source>
        <dbReference type="EMBL" id="PEQ25880.1"/>
    </source>
</evidence>
<reference evidence="2 4" key="2">
    <citation type="submission" date="2007-08" db="EMBL/GenBank/DDBJ databases">
        <authorList>
            <person name="Fulton L."/>
            <person name="Clifton S."/>
            <person name="Fulton B."/>
            <person name="Xu J."/>
            <person name="Minx P."/>
            <person name="Pepin K.H."/>
            <person name="Johnson M."/>
            <person name="Thiruvilangam P."/>
            <person name="Bhonagiri V."/>
            <person name="Nash W.E."/>
            <person name="Wang C."/>
            <person name="Mardis E.R."/>
            <person name="Wilson R.K."/>
        </authorList>
    </citation>
    <scope>NUCLEOTIDE SEQUENCE [LARGE SCALE GENOMIC DNA]</scope>
    <source>
        <strain evidence="2 4">DSM 753</strain>
    </source>
</reference>
<dbReference type="Pfam" id="PF12760">
    <property type="entry name" value="Zn_ribbon_IS1595"/>
    <property type="match status" value="1"/>
</dbReference>
<evidence type="ECO:0000313" key="2">
    <source>
        <dbReference type="EMBL" id="EDO60182.1"/>
    </source>
</evidence>
<dbReference type="AlphaFoldDB" id="A7VWN5"/>
<dbReference type="HOGENOM" id="CLU_044348_1_4_9"/>
<reference evidence="3 5" key="3">
    <citation type="submission" date="2017-07" db="EMBL/GenBank/DDBJ databases">
        <title>Prevalence of linear plasmids in Cutibacterium (Propionibacterium) acnes isolates obtained from prostatic tissue.</title>
        <authorList>
            <person name="Davidsson S."/>
            <person name="Carlsson J."/>
            <person name="Molling P."/>
            <person name="Andren O."/>
            <person name="Andersson S.-O."/>
            <person name="Brzuszkiewicz E."/>
            <person name="Poehlein A."/>
            <person name="Al-Zeer M."/>
            <person name="Brinkmann V."/>
            <person name="Scavenius C."/>
            <person name="Nazipi S."/>
            <person name="Soderquist B."/>
            <person name="Bruggemann H."/>
        </authorList>
    </citation>
    <scope>NUCLEOTIDE SEQUENCE [LARGE SCALE GENOMIC DNA]</scope>
    <source>
        <strain evidence="3 5">DSM 753</strain>
    </source>
</reference>
<dbReference type="OrthoDB" id="9769409at2"/>
<protein>
    <recommendedName>
        <fullName evidence="1">Transposase zinc-ribbon domain-containing protein</fullName>
    </recommendedName>
</protein>
<organism evidence="2 4">
    <name type="scientific">[Clostridium] leptum DSM 753</name>
    <dbReference type="NCBI Taxonomy" id="428125"/>
    <lineage>
        <taxon>Bacteria</taxon>
        <taxon>Bacillati</taxon>
        <taxon>Bacillota</taxon>
        <taxon>Clostridia</taxon>
        <taxon>Eubacteriales</taxon>
        <taxon>Oscillospiraceae</taxon>
        <taxon>Oscillospiraceae incertae sedis</taxon>
    </lineage>
</organism>
<accession>A7VWN5</accession>
<evidence type="ECO:0000259" key="1">
    <source>
        <dbReference type="Pfam" id="PF12760"/>
    </source>
</evidence>
<evidence type="ECO:0000313" key="4">
    <source>
        <dbReference type="Proteomes" id="UP000003490"/>
    </source>
</evidence>
<reference evidence="2 4" key="1">
    <citation type="submission" date="2007-08" db="EMBL/GenBank/DDBJ databases">
        <title>Draft genome sequence of Clostridium leptum (DSM 753).</title>
        <authorList>
            <person name="Sudarsanam P."/>
            <person name="Ley R."/>
            <person name="Guruge J."/>
            <person name="Turnbaugh P.J."/>
            <person name="Mahowald M."/>
            <person name="Liep D."/>
            <person name="Gordon J."/>
        </authorList>
    </citation>
    <scope>NUCLEOTIDE SEQUENCE [LARGE SCALE GENOMIC DNA]</scope>
    <source>
        <strain evidence="2 4">DSM 753</strain>
    </source>
</reference>
<dbReference type="EMBL" id="ABCB02000020">
    <property type="protein sequence ID" value="EDO60182.1"/>
    <property type="molecule type" value="Genomic_DNA"/>
</dbReference>
<proteinExistence type="predicted"/>
<comment type="caution">
    <text evidence="2">The sequence shown here is derived from an EMBL/GenBank/DDBJ whole genome shotgun (WGS) entry which is preliminary data.</text>
</comment>
<keyword evidence="5" id="KW-1185">Reference proteome</keyword>
<dbReference type="Proteomes" id="UP000003490">
    <property type="component" value="Unassembled WGS sequence"/>
</dbReference>
<feature type="domain" description="Transposase zinc-ribbon" evidence="1">
    <location>
        <begin position="15"/>
        <end position="59"/>
    </location>
</feature>
<evidence type="ECO:0000313" key="5">
    <source>
        <dbReference type="Proteomes" id="UP000220611"/>
    </source>
</evidence>